<feature type="domain" description="GH18" evidence="1">
    <location>
        <begin position="25"/>
        <end position="160"/>
    </location>
</feature>
<protein>
    <recommendedName>
        <fullName evidence="1">GH18 domain-containing protein</fullName>
    </recommendedName>
</protein>
<comment type="caution">
    <text evidence="2">The sequence shown here is derived from an EMBL/GenBank/DDBJ whole genome shotgun (WGS) entry which is preliminary data.</text>
</comment>
<accession>A0A2G5TD85</accession>
<reference evidence="3" key="1">
    <citation type="submission" date="2017-10" db="EMBL/GenBank/DDBJ databases">
        <title>Rapid genome shrinkage in a self-fertile nematode reveals novel sperm competition proteins.</title>
        <authorList>
            <person name="Yin D."/>
            <person name="Schwarz E.M."/>
            <person name="Thomas C.G."/>
            <person name="Felde R.L."/>
            <person name="Korf I.F."/>
            <person name="Cutter A.D."/>
            <person name="Schartner C.M."/>
            <person name="Ralston E.J."/>
            <person name="Meyer B.J."/>
            <person name="Haag E.S."/>
        </authorList>
    </citation>
    <scope>NUCLEOTIDE SEQUENCE [LARGE SCALE GENOMIC DNA]</scope>
    <source>
        <strain evidence="3">JU1422</strain>
    </source>
</reference>
<dbReference type="Proteomes" id="UP000230233">
    <property type="component" value="Chromosome V"/>
</dbReference>
<evidence type="ECO:0000313" key="2">
    <source>
        <dbReference type="EMBL" id="PIC25179.1"/>
    </source>
</evidence>
<dbReference type="SUPFAM" id="SSF51445">
    <property type="entry name" value="(Trans)glycosidases"/>
    <property type="match status" value="1"/>
</dbReference>
<evidence type="ECO:0000259" key="1">
    <source>
        <dbReference type="Pfam" id="PF00704"/>
    </source>
</evidence>
<proteinExistence type="predicted"/>
<dbReference type="Pfam" id="PF00704">
    <property type="entry name" value="Glyco_hydro_18"/>
    <property type="match status" value="1"/>
</dbReference>
<sequence>MNQRIKKPYIKCASASRTMASKLGNYIFAIFSLLAEHNLDGVDVQCRWLKTKTDMDNVNLFFEELKRHLTKMEKKAPFIISAFLPHQLSKNAREISMHVDFLTIETSNFYGSWFKENAHLTGPASPLYSRKAVLIKKNIDYVMKEYSCLTGQPNKLNILVEL</sequence>
<dbReference type="InterPro" id="IPR001223">
    <property type="entry name" value="Glyco_hydro18_cat"/>
</dbReference>
<organism evidence="2 3">
    <name type="scientific">Caenorhabditis nigoni</name>
    <dbReference type="NCBI Taxonomy" id="1611254"/>
    <lineage>
        <taxon>Eukaryota</taxon>
        <taxon>Metazoa</taxon>
        <taxon>Ecdysozoa</taxon>
        <taxon>Nematoda</taxon>
        <taxon>Chromadorea</taxon>
        <taxon>Rhabditida</taxon>
        <taxon>Rhabditina</taxon>
        <taxon>Rhabditomorpha</taxon>
        <taxon>Rhabditoidea</taxon>
        <taxon>Rhabditidae</taxon>
        <taxon>Peloderinae</taxon>
        <taxon>Caenorhabditis</taxon>
    </lineage>
</organism>
<dbReference type="STRING" id="1611254.A0A2G5TD85"/>
<dbReference type="GO" id="GO:0005975">
    <property type="term" value="P:carbohydrate metabolic process"/>
    <property type="evidence" value="ECO:0007669"/>
    <property type="project" value="InterPro"/>
</dbReference>
<dbReference type="InterPro" id="IPR017853">
    <property type="entry name" value="GH"/>
</dbReference>
<dbReference type="Gene3D" id="3.20.20.80">
    <property type="entry name" value="Glycosidases"/>
    <property type="match status" value="1"/>
</dbReference>
<dbReference type="OrthoDB" id="73875at2759"/>
<dbReference type="PANTHER" id="PTHR46073:SF12">
    <property type="entry name" value="GH18 DOMAIN-CONTAINING PROTEIN"/>
    <property type="match status" value="1"/>
</dbReference>
<dbReference type="PANTHER" id="PTHR46073">
    <property type="entry name" value="CHITINASE"/>
    <property type="match status" value="1"/>
</dbReference>
<dbReference type="AlphaFoldDB" id="A0A2G5TD85"/>
<dbReference type="EMBL" id="PDUG01000005">
    <property type="protein sequence ID" value="PIC25179.1"/>
    <property type="molecule type" value="Genomic_DNA"/>
</dbReference>
<keyword evidence="3" id="KW-1185">Reference proteome</keyword>
<name>A0A2G5TD85_9PELO</name>
<gene>
    <name evidence="2" type="primary">Cnig_chr_V.g18210</name>
    <name evidence="2" type="ORF">B9Z55_018210</name>
</gene>
<evidence type="ECO:0000313" key="3">
    <source>
        <dbReference type="Proteomes" id="UP000230233"/>
    </source>
</evidence>